<dbReference type="AlphaFoldDB" id="A0A1F7H377"/>
<protein>
    <submittedName>
        <fullName evidence="1">Uncharacterized protein</fullName>
    </submittedName>
</protein>
<evidence type="ECO:0000313" key="2">
    <source>
        <dbReference type="Proteomes" id="UP000177913"/>
    </source>
</evidence>
<sequence>MGKPGTIIDITDASHRDHVGEKYVIIHTHTYEASLLHNLLLGESRPDEIIIPANLLTPPIGLVVISATIEARTFFDHPEAEGKSRYAFGFYARIK</sequence>
<organism evidence="1 2">
    <name type="scientific">Candidatus Roizmanbacteria bacterium RIFCSPHIGHO2_02_FULL_38_11</name>
    <dbReference type="NCBI Taxonomy" id="1802039"/>
    <lineage>
        <taxon>Bacteria</taxon>
        <taxon>Candidatus Roizmaniibacteriota</taxon>
    </lineage>
</organism>
<gene>
    <name evidence="1" type="ORF">A3C25_03770</name>
</gene>
<comment type="caution">
    <text evidence="1">The sequence shown here is derived from an EMBL/GenBank/DDBJ whole genome shotgun (WGS) entry which is preliminary data.</text>
</comment>
<accession>A0A1F7H377</accession>
<reference evidence="1 2" key="1">
    <citation type="journal article" date="2016" name="Nat. Commun.">
        <title>Thousands of microbial genomes shed light on interconnected biogeochemical processes in an aquifer system.</title>
        <authorList>
            <person name="Anantharaman K."/>
            <person name="Brown C.T."/>
            <person name="Hug L.A."/>
            <person name="Sharon I."/>
            <person name="Castelle C.J."/>
            <person name="Probst A.J."/>
            <person name="Thomas B.C."/>
            <person name="Singh A."/>
            <person name="Wilkins M.J."/>
            <person name="Karaoz U."/>
            <person name="Brodie E.L."/>
            <person name="Williams K.H."/>
            <person name="Hubbard S.S."/>
            <person name="Banfield J.F."/>
        </authorList>
    </citation>
    <scope>NUCLEOTIDE SEQUENCE [LARGE SCALE GENOMIC DNA]</scope>
</reference>
<proteinExistence type="predicted"/>
<evidence type="ECO:0000313" key="1">
    <source>
        <dbReference type="EMBL" id="OGK25142.1"/>
    </source>
</evidence>
<dbReference type="EMBL" id="MFZO01000019">
    <property type="protein sequence ID" value="OGK25142.1"/>
    <property type="molecule type" value="Genomic_DNA"/>
</dbReference>
<name>A0A1F7H377_9BACT</name>
<dbReference type="Proteomes" id="UP000177913">
    <property type="component" value="Unassembled WGS sequence"/>
</dbReference>